<dbReference type="HOGENOM" id="CLU_008381_0_0_1"/>
<accession>E3MT76</accession>
<reference evidence="2" key="1">
    <citation type="submission" date="2007-07" db="EMBL/GenBank/DDBJ databases">
        <title>PCAP assembly of the Caenorhabditis remanei genome.</title>
        <authorList>
            <consortium name="The Caenorhabditis remanei Sequencing Consortium"/>
            <person name="Wilson R.K."/>
        </authorList>
    </citation>
    <scope>NUCLEOTIDE SEQUENCE [LARGE SCALE GENOMIC DNA]</scope>
    <source>
        <strain evidence="2">PB4641</strain>
    </source>
</reference>
<evidence type="ECO:0000313" key="2">
    <source>
        <dbReference type="EMBL" id="EFP08622.1"/>
    </source>
</evidence>
<protein>
    <submittedName>
        <fullName evidence="2">Uncharacterized protein</fullName>
    </submittedName>
</protein>
<dbReference type="InParanoid" id="E3MT76"/>
<dbReference type="eggNOG" id="ENOG502TG9V">
    <property type="taxonomic scope" value="Eukaryota"/>
</dbReference>
<sequence>MTANDCLFKYKDGYILLEDLESWYSHGFVTAQDRIQIFQGTVSVNYKISGLMKLYGNRFPFRRIPEPLDACSSSGDMQEENDKDAPPLTPFPSIQKSLPPKKLGGAFGAKHGANSVSAPTEVTQRNPSFSSEAIDRPPRPPQNKIMEDSNWQYRDYPLYNVDDEPDDDQKITGIDVIDEMKKLKELAPLNDYPKGDFDYFVFLHRKNYRRTGLKPSVAICRLCNYTPFSGHLFLKHLFNEDHIQALSKYMISKSSFQFWEDHFDQYKQQASGRGYEPTETKSTFMKGKPTADFFPTIPLFSSDVSTDIPKLDPSIVSTLLSLAADWQWREDQTYLLKYYKSVTIPTFCDVCQEEVEWHKTRFTKHIISEKHLSGLTGISRKELNFWVNILTLEGKETKLRPTDRTRILEFRNPRPIPLIDFKLESPLLEERMRASRIKELETIFNKIDRKRANESVSGMLDASGNSLNQDVACFACDLPRNHFKTQLHLVDHLFTEKHLNYLRVIGFSEKAFLWWKKFLSVFPTVSIPSQQPTAAQDPPTKNISGNIPRVPLLDFPLDGAKKSTQQEFVLSIRTMVSSLKSSGKGIATNKIVNWKCAYCCSKKQPSIILRTELEAFQHIVSQKHLEKMKFVGALDDLNYWKKQVIDINSVINEKTVIPSSKLFPLQKILTDPISDVPRVPMLDRISPNAKFIPLNKELLLHLMKYRDKFEGKYLERAKAMKINWRCTFCREPGVATFFSYKLYAYYHILLPQHWKNMGSKTTKEDLAYWTDWVKAIFSPSYTMPQKIPATFKEPPKKVGAQLLLQNNPRAALIDDMPKGAVAVSKEKFNEMLNECQRKFKSGGKAMLIDRVSVVTHWNCSFCSTSTKKFSLSNQLDAFCHIVKESHREKMQYTACLSDLEYWKTWVDKLYAKHVVGSVPVQKPTEVKTNNPRIPLLDKPRNLDYSMTQSVYLTRYNAIQTKLRSLKSNKATDQKVDCTCYYCPGGPKMFTIYEVMLHVFDGRHFSYIHCLGLPSDFEYFDDLIKTMPSNVTPPVEVVHAQCMMSFANDATPKISRPSPRPAPCVTTTITTRPPVSSTKTLPISVVNPVCATTSVESAIRASTYPLFCLKPFNRTSKDSTCPGPTNRQIEFIRKTTVREYTPHMQMFATPTKCSVCNVVMSNWSLIQVATHAFSVDHLNQLKSSGSAFYTEDFEWWINKLNQTTFLRVPYTPSQLTNCYLGGLKKVTRYSMQSLGDSIHLTETEQAWIANVAESKLENPNTMVGIMIKFGCCVHCNLWFLKPLDAIHHFLSDQHFAKVKGHCSYDQRQVNSILDIVKNNQKDSKKCSIM</sequence>
<evidence type="ECO:0000256" key="1">
    <source>
        <dbReference type="SAM" id="MobiDB-lite"/>
    </source>
</evidence>
<dbReference type="OrthoDB" id="5858508at2759"/>
<dbReference type="PANTHER" id="PTHR36936:SF2">
    <property type="entry name" value="C2H2-TYPE DOMAIN-CONTAINING PROTEIN"/>
    <property type="match status" value="1"/>
</dbReference>
<feature type="compositionally biased region" description="Polar residues" evidence="1">
    <location>
        <begin position="114"/>
        <end position="131"/>
    </location>
</feature>
<dbReference type="EMBL" id="DS268475">
    <property type="protein sequence ID" value="EFP08622.1"/>
    <property type="molecule type" value="Genomic_DNA"/>
</dbReference>
<dbReference type="OMA" id="INGREHP"/>
<proteinExistence type="predicted"/>
<dbReference type="Proteomes" id="UP000008281">
    <property type="component" value="Unassembled WGS sequence"/>
</dbReference>
<dbReference type="PANTHER" id="PTHR36936">
    <property type="entry name" value="PROTEIN CBG25168"/>
    <property type="match status" value="1"/>
</dbReference>
<gene>
    <name evidence="2" type="ORF">CRE_20413</name>
</gene>
<name>E3MT76_CAERE</name>
<keyword evidence="3" id="KW-1185">Reference proteome</keyword>
<feature type="region of interest" description="Disordered" evidence="1">
    <location>
        <begin position="70"/>
        <end position="94"/>
    </location>
</feature>
<feature type="region of interest" description="Disordered" evidence="1">
    <location>
        <begin position="110"/>
        <end position="146"/>
    </location>
</feature>
<dbReference type="FunCoup" id="E3MT76">
    <property type="interactions" value="1019"/>
</dbReference>
<organism evidence="3">
    <name type="scientific">Caenorhabditis remanei</name>
    <name type="common">Caenorhabditis vulgaris</name>
    <dbReference type="NCBI Taxonomy" id="31234"/>
    <lineage>
        <taxon>Eukaryota</taxon>
        <taxon>Metazoa</taxon>
        <taxon>Ecdysozoa</taxon>
        <taxon>Nematoda</taxon>
        <taxon>Chromadorea</taxon>
        <taxon>Rhabditida</taxon>
        <taxon>Rhabditina</taxon>
        <taxon>Rhabditomorpha</taxon>
        <taxon>Rhabditoidea</taxon>
        <taxon>Rhabditidae</taxon>
        <taxon>Peloderinae</taxon>
        <taxon>Caenorhabditis</taxon>
    </lineage>
</organism>
<evidence type="ECO:0000313" key="3">
    <source>
        <dbReference type="Proteomes" id="UP000008281"/>
    </source>
</evidence>